<evidence type="ECO:0000313" key="7">
    <source>
        <dbReference type="Proteomes" id="UP000191987"/>
    </source>
</evidence>
<dbReference type="InterPro" id="IPR050327">
    <property type="entry name" value="Proton-linked_MCT"/>
</dbReference>
<protein>
    <submittedName>
        <fullName evidence="6">Cyanate permease</fullName>
    </submittedName>
</protein>
<feature type="transmembrane region" description="Helical" evidence="4">
    <location>
        <begin position="278"/>
        <end position="299"/>
    </location>
</feature>
<feature type="domain" description="Major facilitator superfamily (MFS) profile" evidence="5">
    <location>
        <begin position="1"/>
        <end position="395"/>
    </location>
</feature>
<dbReference type="GO" id="GO:0022857">
    <property type="term" value="F:transmembrane transporter activity"/>
    <property type="evidence" value="ECO:0007669"/>
    <property type="project" value="InterPro"/>
</dbReference>
<accession>A0A1S7S2W2</accession>
<dbReference type="InterPro" id="IPR011701">
    <property type="entry name" value="MFS"/>
</dbReference>
<feature type="transmembrane region" description="Helical" evidence="4">
    <location>
        <begin position="73"/>
        <end position="89"/>
    </location>
</feature>
<dbReference type="Pfam" id="PF07690">
    <property type="entry name" value="MFS_1"/>
    <property type="match status" value="1"/>
</dbReference>
<proteinExistence type="predicted"/>
<keyword evidence="2 4" id="KW-1133">Transmembrane helix</keyword>
<dbReference type="PANTHER" id="PTHR11360">
    <property type="entry name" value="MONOCARBOXYLATE TRANSPORTER"/>
    <property type="match status" value="1"/>
</dbReference>
<feature type="transmembrane region" description="Helical" evidence="4">
    <location>
        <begin position="163"/>
        <end position="183"/>
    </location>
</feature>
<dbReference type="PANTHER" id="PTHR11360:SF284">
    <property type="entry name" value="EG:103B4.3 PROTEIN-RELATED"/>
    <property type="match status" value="1"/>
</dbReference>
<gene>
    <name evidence="6" type="ORF">AGR7C_pAt0078</name>
</gene>
<feature type="transmembrane region" description="Helical" evidence="4">
    <location>
        <begin position="218"/>
        <end position="241"/>
    </location>
</feature>
<evidence type="ECO:0000259" key="5">
    <source>
        <dbReference type="PROSITE" id="PS50850"/>
    </source>
</evidence>
<dbReference type="InterPro" id="IPR020846">
    <property type="entry name" value="MFS_dom"/>
</dbReference>
<feature type="transmembrane region" description="Helical" evidence="4">
    <location>
        <begin position="369"/>
        <end position="389"/>
    </location>
</feature>
<feature type="transmembrane region" description="Helical" evidence="4">
    <location>
        <begin position="46"/>
        <end position="66"/>
    </location>
</feature>
<feature type="transmembrane region" description="Helical" evidence="4">
    <location>
        <begin position="95"/>
        <end position="117"/>
    </location>
</feature>
<feature type="transmembrane region" description="Helical" evidence="4">
    <location>
        <begin position="305"/>
        <end position="328"/>
    </location>
</feature>
<evidence type="ECO:0000256" key="2">
    <source>
        <dbReference type="ARBA" id="ARBA00022989"/>
    </source>
</evidence>
<dbReference type="Proteomes" id="UP000191987">
    <property type="component" value="Unassembled WGS sequence"/>
</dbReference>
<evidence type="ECO:0000256" key="1">
    <source>
        <dbReference type="ARBA" id="ARBA00022692"/>
    </source>
</evidence>
<dbReference type="AlphaFoldDB" id="A0A1S7S2W2"/>
<feature type="transmembrane region" description="Helical" evidence="4">
    <location>
        <begin position="253"/>
        <end position="271"/>
    </location>
</feature>
<evidence type="ECO:0000313" key="6">
    <source>
        <dbReference type="EMBL" id="CUX61548.1"/>
    </source>
</evidence>
<reference evidence="6 7" key="1">
    <citation type="submission" date="2016-01" db="EMBL/GenBank/DDBJ databases">
        <authorList>
            <person name="Oliw E.H."/>
        </authorList>
    </citation>
    <scope>NUCLEOTIDE SEQUENCE [LARGE SCALE GENOMIC DNA]</scope>
    <source>
        <strain evidence="6 7">Zutra 3-1</strain>
    </source>
</reference>
<feature type="transmembrane region" description="Helical" evidence="4">
    <location>
        <begin position="129"/>
        <end position="151"/>
    </location>
</feature>
<sequence length="406" mass="43010">MQRWSVLLGCFIGMAVSLGPIFFQSLGLYLRPMTEEFGWSRTEFAAVFSIAGFASIFGLSIAGYLVDRFGPPRIILIGFTLLCASYASFSLVNSYSVFVALACVVAITGSFATYPSYQGLLPRWFDKNLGLSLAIASSGIGVGTALFPYIINASLQSGGWRNTFVLVGAIAFAAALINFLLFIRQNKGPLPTQEERIAGPDTASPDVPFKQALSTPDFWMLAISFSLIFLVAIGINFHLAALVTDRGGSSTQAASALAAAGMASLAARLITGPLLDRFPVRIVGLVFFIGQAIGCLLLLQGDPSLIIAAAILLGAAQGAELDMMPFVVARRFGKIAYSQIYGTLYGVLQIGTILSPMILATIFDRTGSYALGLTIYPALSILALGLLWIARTSAPVNLQVEPAATG</sequence>
<evidence type="ECO:0000256" key="4">
    <source>
        <dbReference type="SAM" id="Phobius"/>
    </source>
</evidence>
<dbReference type="SUPFAM" id="SSF103473">
    <property type="entry name" value="MFS general substrate transporter"/>
    <property type="match status" value="1"/>
</dbReference>
<organism evidence="6 7">
    <name type="scientific">Agrobacterium deltaense Zutra 3/1</name>
    <dbReference type="NCBI Taxonomy" id="1183427"/>
    <lineage>
        <taxon>Bacteria</taxon>
        <taxon>Pseudomonadati</taxon>
        <taxon>Pseudomonadota</taxon>
        <taxon>Alphaproteobacteria</taxon>
        <taxon>Hyphomicrobiales</taxon>
        <taxon>Rhizobiaceae</taxon>
        <taxon>Rhizobium/Agrobacterium group</taxon>
        <taxon>Agrobacterium</taxon>
    </lineage>
</organism>
<name>A0A1S7S2W2_9HYPH</name>
<feature type="transmembrane region" description="Helical" evidence="4">
    <location>
        <begin position="340"/>
        <end position="363"/>
    </location>
</feature>
<keyword evidence="1 4" id="KW-0812">Transmembrane</keyword>
<dbReference type="RefSeq" id="WP_162936966.1">
    <property type="nucleotide sequence ID" value="NZ_LT009750.1"/>
</dbReference>
<dbReference type="Gene3D" id="1.20.1250.20">
    <property type="entry name" value="MFS general substrate transporter like domains"/>
    <property type="match status" value="2"/>
</dbReference>
<dbReference type="InterPro" id="IPR036259">
    <property type="entry name" value="MFS_trans_sf"/>
</dbReference>
<feature type="transmembrane region" description="Helical" evidence="4">
    <location>
        <begin position="7"/>
        <end position="26"/>
    </location>
</feature>
<dbReference type="EMBL" id="FBWG01000049">
    <property type="protein sequence ID" value="CUX61548.1"/>
    <property type="molecule type" value="Genomic_DNA"/>
</dbReference>
<dbReference type="PROSITE" id="PS50850">
    <property type="entry name" value="MFS"/>
    <property type="match status" value="1"/>
</dbReference>
<evidence type="ECO:0000256" key="3">
    <source>
        <dbReference type="ARBA" id="ARBA00023136"/>
    </source>
</evidence>
<keyword evidence="3 4" id="KW-0472">Membrane</keyword>